<keyword evidence="9" id="KW-1185">Reference proteome</keyword>
<dbReference type="RefSeq" id="WP_254084320.1">
    <property type="nucleotide sequence ID" value="NZ_JAHESE010000008.1"/>
</dbReference>
<dbReference type="GO" id="GO:0001510">
    <property type="term" value="P:RNA methylation"/>
    <property type="evidence" value="ECO:0007669"/>
    <property type="project" value="InterPro"/>
</dbReference>
<dbReference type="PANTHER" id="PTHR22807">
    <property type="entry name" value="NOP2 YEAST -RELATED NOL1/NOP2/FMU SUN DOMAIN-CONTAINING"/>
    <property type="match status" value="1"/>
</dbReference>
<dbReference type="Proteomes" id="UP001319080">
    <property type="component" value="Unassembled WGS sequence"/>
</dbReference>
<dbReference type="InterPro" id="IPR027391">
    <property type="entry name" value="Nol1_Nop2_Fmu_2"/>
</dbReference>
<evidence type="ECO:0000313" key="9">
    <source>
        <dbReference type="Proteomes" id="UP001319080"/>
    </source>
</evidence>
<dbReference type="GO" id="GO:0003723">
    <property type="term" value="F:RNA binding"/>
    <property type="evidence" value="ECO:0007669"/>
    <property type="project" value="UniProtKB-UniRule"/>
</dbReference>
<feature type="binding site" evidence="6">
    <location>
        <position position="132"/>
    </location>
    <ligand>
        <name>S-adenosyl-L-methionine</name>
        <dbReference type="ChEBI" id="CHEBI:59789"/>
    </ligand>
</feature>
<dbReference type="AlphaFoldDB" id="A0AAP2DWS8"/>
<feature type="domain" description="SAM-dependent MTase RsmB/NOP-type" evidence="7">
    <location>
        <begin position="1"/>
        <end position="293"/>
    </location>
</feature>
<evidence type="ECO:0000259" key="7">
    <source>
        <dbReference type="PROSITE" id="PS51686"/>
    </source>
</evidence>
<dbReference type="Gene3D" id="2.30.130.60">
    <property type="match status" value="1"/>
</dbReference>
<feature type="binding site" evidence="6">
    <location>
        <position position="159"/>
    </location>
    <ligand>
        <name>S-adenosyl-L-methionine</name>
        <dbReference type="ChEBI" id="CHEBI:59789"/>
    </ligand>
</feature>
<dbReference type="Pfam" id="PF13636">
    <property type="entry name" value="Methyltranf_PUA"/>
    <property type="match status" value="1"/>
</dbReference>
<evidence type="ECO:0000256" key="4">
    <source>
        <dbReference type="ARBA" id="ARBA00022691"/>
    </source>
</evidence>
<evidence type="ECO:0000313" key="8">
    <source>
        <dbReference type="EMBL" id="MBT1708726.1"/>
    </source>
</evidence>
<dbReference type="GO" id="GO:0008173">
    <property type="term" value="F:RNA methyltransferase activity"/>
    <property type="evidence" value="ECO:0007669"/>
    <property type="project" value="InterPro"/>
</dbReference>
<keyword evidence="4 6" id="KW-0949">S-adenosyl-L-methionine</keyword>
<feature type="binding site" evidence="6">
    <location>
        <position position="176"/>
    </location>
    <ligand>
        <name>S-adenosyl-L-methionine</name>
        <dbReference type="ChEBI" id="CHEBI:59789"/>
    </ligand>
</feature>
<dbReference type="PANTHER" id="PTHR22807:SF30">
    <property type="entry name" value="28S RRNA (CYTOSINE(4447)-C(5))-METHYLTRANSFERASE-RELATED"/>
    <property type="match status" value="1"/>
</dbReference>
<dbReference type="InterPro" id="IPR001678">
    <property type="entry name" value="MeTrfase_RsmB-F_NOP2_dom"/>
</dbReference>
<comment type="caution">
    <text evidence="8">The sequence shown here is derived from an EMBL/GenBank/DDBJ whole genome shotgun (WGS) entry which is preliminary data.</text>
</comment>
<dbReference type="InterPro" id="IPR031341">
    <property type="entry name" value="Methyltr_RsmF_N"/>
</dbReference>
<dbReference type="Pfam" id="PF17125">
    <property type="entry name" value="Methyltr_RsmF_N"/>
    <property type="match status" value="1"/>
</dbReference>
<reference evidence="8 9" key="1">
    <citation type="submission" date="2021-05" db="EMBL/GenBank/DDBJ databases">
        <title>A Polyphasic approach of four new species of the genus Ohtaekwangia: Ohtaekwangia histidinii sp. nov., Ohtaekwangia cretensis sp. nov., Ohtaekwangia indiensis sp. nov., Ohtaekwangia reichenbachii sp. nov. from diverse environment.</title>
        <authorList>
            <person name="Octaviana S."/>
        </authorList>
    </citation>
    <scope>NUCLEOTIDE SEQUENCE [LARGE SCALE GENOMIC DNA]</scope>
    <source>
        <strain evidence="8 9">PWU5</strain>
    </source>
</reference>
<keyword evidence="3 6" id="KW-0808">Transferase</keyword>
<evidence type="ECO:0000256" key="1">
    <source>
        <dbReference type="ARBA" id="ARBA00022490"/>
    </source>
</evidence>
<dbReference type="InterPro" id="IPR049560">
    <property type="entry name" value="MeTrfase_RsmB-F_NOP2_cat"/>
</dbReference>
<dbReference type="InterPro" id="IPR023267">
    <property type="entry name" value="RCMT"/>
</dbReference>
<dbReference type="Gene3D" id="3.40.50.150">
    <property type="entry name" value="Vaccinia Virus protein VP39"/>
    <property type="match status" value="1"/>
</dbReference>
<sequence>MTPVFPPAFEARMRQQLAGAWDAFVAAHTTPPPVSLRLNPRKPGPDQYTASIPWCATGRYLPERPVFTLDPALHAGAYYVQEASSMFLEQVLRQAADTTVPLRVLDLCAAPGGKSTHLSSLLSPDSLLVSNEVIRSRAGILAENLQKWGNPNSVVTQNDPEDFTPLQGFFDVMVVDAPCSGEGLFRKDPDAMEAWSEDNVQLCSARQRRILRDVWPALKTNGLLVYSTCTYNRLENEENLAWLRANHDVEFVSLSIPAEWGIETIDEDGIVAYRFAPHRTQGEGFFLSVIRKRAGQAEVSLRLSKPVFAAPTKKILDQVTTWVQTSEDKSFLQREDLLQFVPASQAQAIAFLSRHLHLVIAGTFVATLKHDKLIPEHSLALSTVLQQEAFPTLPVSYEEAIQYLRKETLPGTGTGKGFALIIHNDLPLGWVNQLPNRLNNLYPPAWRIRMGAS</sequence>
<keyword evidence="2 6" id="KW-0489">Methyltransferase</keyword>
<comment type="similarity">
    <text evidence="6">Belongs to the class I-like SAM-binding methyltransferase superfamily. RsmB/NOP family.</text>
</comment>
<feature type="binding site" evidence="6">
    <location>
        <begin position="108"/>
        <end position="114"/>
    </location>
    <ligand>
        <name>S-adenosyl-L-methionine</name>
        <dbReference type="ChEBI" id="CHEBI:59789"/>
    </ligand>
</feature>
<evidence type="ECO:0000256" key="6">
    <source>
        <dbReference type="PROSITE-ProRule" id="PRU01023"/>
    </source>
</evidence>
<feature type="active site" description="Nucleophile" evidence="6">
    <location>
        <position position="229"/>
    </location>
</feature>
<dbReference type="InterPro" id="IPR029063">
    <property type="entry name" value="SAM-dependent_MTases_sf"/>
</dbReference>
<evidence type="ECO:0000256" key="2">
    <source>
        <dbReference type="ARBA" id="ARBA00022603"/>
    </source>
</evidence>
<name>A0AAP2DWS8_9BACT</name>
<evidence type="ECO:0000256" key="5">
    <source>
        <dbReference type="ARBA" id="ARBA00022884"/>
    </source>
</evidence>
<dbReference type="SUPFAM" id="SSF53335">
    <property type="entry name" value="S-adenosyl-L-methionine-dependent methyltransferases"/>
    <property type="match status" value="1"/>
</dbReference>
<dbReference type="Gene3D" id="3.30.70.1170">
    <property type="entry name" value="Sun protein, domain 3"/>
    <property type="match status" value="1"/>
</dbReference>
<dbReference type="Pfam" id="PF01189">
    <property type="entry name" value="Methyltr_RsmB-F"/>
    <property type="match status" value="1"/>
</dbReference>
<accession>A0AAP2DWS8</accession>
<proteinExistence type="inferred from homology"/>
<keyword evidence="5 6" id="KW-0694">RNA-binding</keyword>
<dbReference type="PRINTS" id="PR02008">
    <property type="entry name" value="RCMTFAMILY"/>
</dbReference>
<protein>
    <submittedName>
        <fullName evidence="8">RsmB/NOP family class I SAM-dependent RNA methyltransferase</fullName>
    </submittedName>
</protein>
<evidence type="ECO:0000256" key="3">
    <source>
        <dbReference type="ARBA" id="ARBA00022679"/>
    </source>
</evidence>
<keyword evidence="1" id="KW-0963">Cytoplasm</keyword>
<dbReference type="EMBL" id="JAHESE010000008">
    <property type="protein sequence ID" value="MBT1708726.1"/>
    <property type="molecule type" value="Genomic_DNA"/>
</dbReference>
<gene>
    <name evidence="8" type="ORF">KK062_10850</name>
</gene>
<organism evidence="8 9">
    <name type="scientific">Dawidia cretensis</name>
    <dbReference type="NCBI Taxonomy" id="2782350"/>
    <lineage>
        <taxon>Bacteria</taxon>
        <taxon>Pseudomonadati</taxon>
        <taxon>Bacteroidota</taxon>
        <taxon>Cytophagia</taxon>
        <taxon>Cytophagales</taxon>
        <taxon>Chryseotaleaceae</taxon>
        <taxon>Dawidia</taxon>
    </lineage>
</organism>
<dbReference type="PROSITE" id="PS51686">
    <property type="entry name" value="SAM_MT_RSMB_NOP"/>
    <property type="match status" value="1"/>
</dbReference>